<dbReference type="OrthoDB" id="3329683at2"/>
<feature type="domain" description="vWA-MoxR associated protein C-terminal" evidence="1">
    <location>
        <begin position="305"/>
        <end position="538"/>
    </location>
</feature>
<dbReference type="KEGG" id="sdv:BN159_5885"/>
<organism evidence="2 3">
    <name type="scientific">Streptomyces davaonensis (strain DSM 101723 / JCM 4913 / KCC S-0913 / 768)</name>
    <dbReference type="NCBI Taxonomy" id="1214101"/>
    <lineage>
        <taxon>Bacteria</taxon>
        <taxon>Bacillati</taxon>
        <taxon>Actinomycetota</taxon>
        <taxon>Actinomycetes</taxon>
        <taxon>Kitasatosporales</taxon>
        <taxon>Streptomycetaceae</taxon>
        <taxon>Streptomyces</taxon>
    </lineage>
</organism>
<keyword evidence="3" id="KW-1185">Reference proteome</keyword>
<dbReference type="Pfam" id="PF20028">
    <property type="entry name" value="VMAP-C"/>
    <property type="match status" value="1"/>
</dbReference>
<dbReference type="PANTHER" id="PTHR43019:SF23">
    <property type="entry name" value="PROTEASE DO-LIKE 5, CHLOROPLASTIC"/>
    <property type="match status" value="1"/>
</dbReference>
<dbReference type="Proteomes" id="UP000008043">
    <property type="component" value="Chromosome"/>
</dbReference>
<gene>
    <name evidence="2" type="ORF">BN159_5885</name>
</gene>
<dbReference type="PATRIC" id="fig|1214101.3.peg.5969"/>
<evidence type="ECO:0000259" key="1">
    <source>
        <dbReference type="Pfam" id="PF20028"/>
    </source>
</evidence>
<dbReference type="HOGENOM" id="CLU_491680_0_0_11"/>
<dbReference type="STRING" id="1214101.BN159_5885"/>
<protein>
    <recommendedName>
        <fullName evidence="1">vWA-MoxR associated protein C-terminal domain-containing protein</fullName>
    </recommendedName>
</protein>
<dbReference type="InterPro" id="IPR009003">
    <property type="entry name" value="Peptidase_S1_PA"/>
</dbReference>
<dbReference type="PANTHER" id="PTHR43019">
    <property type="entry name" value="SERINE ENDOPROTEASE DEGS"/>
    <property type="match status" value="1"/>
</dbReference>
<dbReference type="EMBL" id="HE971709">
    <property type="protein sequence ID" value="CCK30264.1"/>
    <property type="molecule type" value="Genomic_DNA"/>
</dbReference>
<evidence type="ECO:0000313" key="2">
    <source>
        <dbReference type="EMBL" id="CCK30264.1"/>
    </source>
</evidence>
<proteinExistence type="predicted"/>
<dbReference type="eggNOG" id="COG0265">
    <property type="taxonomic scope" value="Bacteria"/>
</dbReference>
<dbReference type="Gene3D" id="2.40.10.120">
    <property type="match status" value="1"/>
</dbReference>
<dbReference type="InterPro" id="IPR045450">
    <property type="entry name" value="VMAP_C"/>
</dbReference>
<dbReference type="RefSeq" id="WP_015660600.1">
    <property type="nucleotide sequence ID" value="NC_020504.1"/>
</dbReference>
<reference evidence="2 3" key="1">
    <citation type="journal article" date="2012" name="J. Bacteriol.">
        <title>Genome sequence of the bacterium Streptomyces davawensis JCM 4913 and heterologous production of the unique antibiotic roseoflavin.</title>
        <authorList>
            <person name="Jankowitsch F."/>
            <person name="Schwarz J."/>
            <person name="Ruckert C."/>
            <person name="Gust B."/>
            <person name="Szczepanowski R."/>
            <person name="Blom J."/>
            <person name="Pelzer S."/>
            <person name="Kalinowski J."/>
            <person name="Mack M."/>
        </authorList>
    </citation>
    <scope>NUCLEOTIDE SEQUENCE [LARGE SCALE GENOMIC DNA]</scope>
    <source>
        <strain evidence="3">DSM 101723 / JCM 4913 / KCC S-0913 / 768</strain>
    </source>
</reference>
<dbReference type="AlphaFoldDB" id="K4RBP0"/>
<dbReference type="Pfam" id="PF13365">
    <property type="entry name" value="Trypsin_2"/>
    <property type="match status" value="1"/>
</dbReference>
<dbReference type="SUPFAM" id="SSF50494">
    <property type="entry name" value="Trypsin-like serine proteases"/>
    <property type="match status" value="1"/>
</dbReference>
<accession>K4RBP0</accession>
<sequence>MNGTAWHARVECGTEVGAGFLVSGRHVLTCAHVVRRRDLAPVVVSFPGRRELTGIPATVAVHGGWQGRPTDPGDLAVLELDREVPLAPAEFASPGDEGEHAELIAYGFPKGYDEGMLASYRALPGPLISGEWAQLEALTAHGQPLAAGFSGAAVTLADGRVVGMVSAVAGGRDTRVGRMLPTQVLVRYWPELCERIPDSDHRPEALRRLYALVERAVAEGLDCAPDGLYLDAVGRFGPPLPKGGFASLSAAAGYVQWEVPDAVTAFGDRLRELLEAAGAPPAPPAAAPAWSPILVEIEHSGAGADQVTVEVSAYRDGHRRRVDSRRLPRSAVREYVQRRVDEAFEQLAPDAEELVTFVLPREWLNEPVAHWECGPEDSTPLGCAHPLVVVDRSRYRSGRLRHQLAKKWQKLDARTAARLHRVDCGVLERPPSLRKRLRDDDADLAVFSYPSTASRPHFEAGLNTPVPVLLWPRTGCTDPAHLGPCPGTDFLDELTATVARVPPAELPRRVMELRETADADDDPDGHWAKDVQLLWDDPRCFPPPAASLHSPVELNAP</sequence>
<evidence type="ECO:0000313" key="3">
    <source>
        <dbReference type="Proteomes" id="UP000008043"/>
    </source>
</evidence>
<name>K4RBP0_STRDJ</name>